<dbReference type="GO" id="GO:0003677">
    <property type="term" value="F:DNA binding"/>
    <property type="evidence" value="ECO:0007669"/>
    <property type="project" value="UniProtKB-KW"/>
</dbReference>
<dbReference type="EnsemblPlants" id="TuG1812G0200002594.01.T01">
    <property type="protein sequence ID" value="TuG1812G0200002594.01.T01"/>
    <property type="gene ID" value="TuG1812G0200002594.01"/>
</dbReference>
<dbReference type="InterPro" id="IPR047192">
    <property type="entry name" value="Euk_RPA1_DBD_C"/>
</dbReference>
<dbReference type="Pfam" id="PF08646">
    <property type="entry name" value="Rep_fac-A_C"/>
    <property type="match status" value="1"/>
</dbReference>
<evidence type="ECO:0000256" key="1">
    <source>
        <dbReference type="ARBA" id="ARBA00005690"/>
    </source>
</evidence>
<dbReference type="Gramene" id="TuG1812G0200002594.01.T01">
    <property type="protein sequence ID" value="TuG1812G0200002594.01.T01"/>
    <property type="gene ID" value="TuG1812G0200002594.01"/>
</dbReference>
<comment type="similarity">
    <text evidence="1">Belongs to the replication factor A protein 1 family.</text>
</comment>
<organism evidence="7 8">
    <name type="scientific">Triticum urartu</name>
    <name type="common">Red wild einkorn</name>
    <name type="synonym">Crithodium urartu</name>
    <dbReference type="NCBI Taxonomy" id="4572"/>
    <lineage>
        <taxon>Eukaryota</taxon>
        <taxon>Viridiplantae</taxon>
        <taxon>Streptophyta</taxon>
        <taxon>Embryophyta</taxon>
        <taxon>Tracheophyta</taxon>
        <taxon>Spermatophyta</taxon>
        <taxon>Magnoliopsida</taxon>
        <taxon>Liliopsida</taxon>
        <taxon>Poales</taxon>
        <taxon>Poaceae</taxon>
        <taxon>BOP clade</taxon>
        <taxon>Pooideae</taxon>
        <taxon>Triticodae</taxon>
        <taxon>Triticeae</taxon>
        <taxon>Triticinae</taxon>
        <taxon>Triticum</taxon>
    </lineage>
</organism>
<dbReference type="Gene3D" id="2.40.50.140">
    <property type="entry name" value="Nucleic acid-binding proteins"/>
    <property type="match status" value="1"/>
</dbReference>
<evidence type="ECO:0000313" key="8">
    <source>
        <dbReference type="Proteomes" id="UP000015106"/>
    </source>
</evidence>
<dbReference type="Proteomes" id="UP000015106">
    <property type="component" value="Chromosome 2"/>
</dbReference>
<dbReference type="CDD" id="cd04476">
    <property type="entry name" value="RPA1_DBD_C"/>
    <property type="match status" value="1"/>
</dbReference>
<keyword evidence="2" id="KW-0479">Metal-binding</keyword>
<accession>A0A8R7PDU0</accession>
<reference evidence="8" key="1">
    <citation type="journal article" date="2013" name="Nature">
        <title>Draft genome of the wheat A-genome progenitor Triticum urartu.</title>
        <authorList>
            <person name="Ling H.Q."/>
            <person name="Zhao S."/>
            <person name="Liu D."/>
            <person name="Wang J."/>
            <person name="Sun H."/>
            <person name="Zhang C."/>
            <person name="Fan H."/>
            <person name="Li D."/>
            <person name="Dong L."/>
            <person name="Tao Y."/>
            <person name="Gao C."/>
            <person name="Wu H."/>
            <person name="Li Y."/>
            <person name="Cui Y."/>
            <person name="Guo X."/>
            <person name="Zheng S."/>
            <person name="Wang B."/>
            <person name="Yu K."/>
            <person name="Liang Q."/>
            <person name="Yang W."/>
            <person name="Lou X."/>
            <person name="Chen J."/>
            <person name="Feng M."/>
            <person name="Jian J."/>
            <person name="Zhang X."/>
            <person name="Luo G."/>
            <person name="Jiang Y."/>
            <person name="Liu J."/>
            <person name="Wang Z."/>
            <person name="Sha Y."/>
            <person name="Zhang B."/>
            <person name="Wu H."/>
            <person name="Tang D."/>
            <person name="Shen Q."/>
            <person name="Xue P."/>
            <person name="Zou S."/>
            <person name="Wang X."/>
            <person name="Liu X."/>
            <person name="Wang F."/>
            <person name="Yang Y."/>
            <person name="An X."/>
            <person name="Dong Z."/>
            <person name="Zhang K."/>
            <person name="Zhang X."/>
            <person name="Luo M.C."/>
            <person name="Dvorak J."/>
            <person name="Tong Y."/>
            <person name="Wang J."/>
            <person name="Yang H."/>
            <person name="Li Z."/>
            <person name="Wang D."/>
            <person name="Zhang A."/>
            <person name="Wang J."/>
        </authorList>
    </citation>
    <scope>NUCLEOTIDE SEQUENCE</scope>
    <source>
        <strain evidence="8">cv. G1812</strain>
    </source>
</reference>
<feature type="domain" description="Replication factor A C-terminal" evidence="6">
    <location>
        <begin position="41"/>
        <end position="157"/>
    </location>
</feature>
<evidence type="ECO:0000313" key="7">
    <source>
        <dbReference type="EnsemblPlants" id="TuG1812G0200002594.01.T01"/>
    </source>
</evidence>
<dbReference type="InterPro" id="IPR012340">
    <property type="entry name" value="NA-bd_OB-fold"/>
</dbReference>
<keyword evidence="3" id="KW-0863">Zinc-finger</keyword>
<evidence type="ECO:0000256" key="5">
    <source>
        <dbReference type="ARBA" id="ARBA00023125"/>
    </source>
</evidence>
<dbReference type="SUPFAM" id="SSF50249">
    <property type="entry name" value="Nucleic acid-binding proteins"/>
    <property type="match status" value="1"/>
</dbReference>
<proteinExistence type="inferred from homology"/>
<sequence>MMEIDKSTQGTLEDQMFYRRITLKELTGIRHDNPTDEDFVFTTIATIDRLQENIQWWYMSCDVCNKIATKESHNYYCKNCDTYPEGLTPRYRIRLQISDRTATTSCTLFDEEAERMLNTSVSFLLDSLDGKSEEVPKIIQELCGQRLIFRFKLNNKNLTLGMQNYAVKKIFVPDEKLEKRYLEDKAEEDLMDDEVDNMLKQETKKPNEPVKKVQISKCELSKNICELVPVKEEPEDKSNGSTVHQKE</sequence>
<dbReference type="InterPro" id="IPR013955">
    <property type="entry name" value="Rep_factor-A_C"/>
</dbReference>
<evidence type="ECO:0000256" key="3">
    <source>
        <dbReference type="ARBA" id="ARBA00022771"/>
    </source>
</evidence>
<dbReference type="PANTHER" id="PTHR47165:SF4">
    <property type="entry name" value="OS03G0429900 PROTEIN"/>
    <property type="match status" value="1"/>
</dbReference>
<evidence type="ECO:0000259" key="6">
    <source>
        <dbReference type="Pfam" id="PF08646"/>
    </source>
</evidence>
<dbReference type="AlphaFoldDB" id="A0A8R7PDU0"/>
<keyword evidence="8" id="KW-1185">Reference proteome</keyword>
<keyword evidence="4" id="KW-0862">Zinc</keyword>
<evidence type="ECO:0000256" key="2">
    <source>
        <dbReference type="ARBA" id="ARBA00022723"/>
    </source>
</evidence>
<reference evidence="7" key="3">
    <citation type="submission" date="2022-06" db="UniProtKB">
        <authorList>
            <consortium name="EnsemblPlants"/>
        </authorList>
    </citation>
    <scope>IDENTIFICATION</scope>
</reference>
<evidence type="ECO:0000256" key="4">
    <source>
        <dbReference type="ARBA" id="ARBA00022833"/>
    </source>
</evidence>
<protein>
    <recommendedName>
        <fullName evidence="6">Replication factor A C-terminal domain-containing protein</fullName>
    </recommendedName>
</protein>
<dbReference type="GO" id="GO:0008270">
    <property type="term" value="F:zinc ion binding"/>
    <property type="evidence" value="ECO:0007669"/>
    <property type="project" value="UniProtKB-KW"/>
</dbReference>
<reference evidence="7" key="2">
    <citation type="submission" date="2018-03" db="EMBL/GenBank/DDBJ databases">
        <title>The Triticum urartu genome reveals the dynamic nature of wheat genome evolution.</title>
        <authorList>
            <person name="Ling H."/>
            <person name="Ma B."/>
            <person name="Shi X."/>
            <person name="Liu H."/>
            <person name="Dong L."/>
            <person name="Sun H."/>
            <person name="Cao Y."/>
            <person name="Gao Q."/>
            <person name="Zheng S."/>
            <person name="Li Y."/>
            <person name="Yu Y."/>
            <person name="Du H."/>
            <person name="Qi M."/>
            <person name="Li Y."/>
            <person name="Yu H."/>
            <person name="Cui Y."/>
            <person name="Wang N."/>
            <person name="Chen C."/>
            <person name="Wu H."/>
            <person name="Zhao Y."/>
            <person name="Zhang J."/>
            <person name="Li Y."/>
            <person name="Zhou W."/>
            <person name="Zhang B."/>
            <person name="Hu W."/>
            <person name="Eijk M."/>
            <person name="Tang J."/>
            <person name="Witsenboer H."/>
            <person name="Zhao S."/>
            <person name="Li Z."/>
            <person name="Zhang A."/>
            <person name="Wang D."/>
            <person name="Liang C."/>
        </authorList>
    </citation>
    <scope>NUCLEOTIDE SEQUENCE [LARGE SCALE GENOMIC DNA]</scope>
    <source>
        <strain evidence="7">cv. G1812</strain>
    </source>
</reference>
<name>A0A8R7PDU0_TRIUA</name>
<keyword evidence="5" id="KW-0238">DNA-binding</keyword>
<dbReference type="PANTHER" id="PTHR47165">
    <property type="entry name" value="OS03G0429900 PROTEIN"/>
    <property type="match status" value="1"/>
</dbReference>